<protein>
    <recommendedName>
        <fullName evidence="2">DUF4082 domain-containing protein</fullName>
    </recommendedName>
</protein>
<accession>A0A7W9M085</accession>
<reference evidence="3 4" key="1">
    <citation type="submission" date="2020-08" db="EMBL/GenBank/DDBJ databases">
        <title>Sequencing the genomes of 1000 actinobacteria strains.</title>
        <authorList>
            <person name="Klenk H.-P."/>
        </authorList>
    </citation>
    <scope>NUCLEOTIDE SEQUENCE [LARGE SCALE GENOMIC DNA]</scope>
    <source>
        <strain evidence="3 4">DSM 45486</strain>
    </source>
</reference>
<keyword evidence="4" id="KW-1185">Reference proteome</keyword>
<keyword evidence="1" id="KW-0732">Signal</keyword>
<feature type="domain" description="DUF4082" evidence="2">
    <location>
        <begin position="150"/>
        <end position="284"/>
    </location>
</feature>
<evidence type="ECO:0000313" key="3">
    <source>
        <dbReference type="EMBL" id="MBB5802679.1"/>
    </source>
</evidence>
<feature type="signal peptide" evidence="1">
    <location>
        <begin position="1"/>
        <end position="24"/>
    </location>
</feature>
<name>A0A7W9M085_9PSEU</name>
<gene>
    <name evidence="3" type="ORF">F4560_002447</name>
</gene>
<evidence type="ECO:0000313" key="4">
    <source>
        <dbReference type="Proteomes" id="UP000552097"/>
    </source>
</evidence>
<evidence type="ECO:0000259" key="2">
    <source>
        <dbReference type="Pfam" id="PF13313"/>
    </source>
</evidence>
<dbReference type="RefSeq" id="WP_184919535.1">
    <property type="nucleotide sequence ID" value="NZ_JACHMO010000001.1"/>
</dbReference>
<dbReference type="InterPro" id="IPR014756">
    <property type="entry name" value="Ig_E-set"/>
</dbReference>
<evidence type="ECO:0000256" key="1">
    <source>
        <dbReference type="SAM" id="SignalP"/>
    </source>
</evidence>
<proteinExistence type="predicted"/>
<dbReference type="AlphaFoldDB" id="A0A7W9M085"/>
<sequence length="290" mass="30877">MPRLSRLFAAVAAATLVLSGTAHAQDDPLVVITTPTTHAGAEVGVPLLITGSSLSPTPGTITATELTFDGGATWVTTERLRVLDGFRTDWRYAYTPDVAGDVTVAGRAVTSSGVGTTGAATTVHVGGTTVPQPVHCEIRCEFSTPYAAVVDDPDVLPVEVGVRTRFDRPGHVLGASLLRGAYRGPISLRLWSDAGVLLAERPWDHPGRMAEIDFPTPVPVEPGRDYVISYYTPHGGYATSENYFTGTLTHAPFTAPHDGTHGAGVYRYGGGFPTDSWHDSTYWVQPEFRG</sequence>
<dbReference type="InterPro" id="IPR025141">
    <property type="entry name" value="DUF4082"/>
</dbReference>
<dbReference type="EMBL" id="JACHMO010000001">
    <property type="protein sequence ID" value="MBB5802679.1"/>
    <property type="molecule type" value="Genomic_DNA"/>
</dbReference>
<organism evidence="3 4">
    <name type="scientific">Saccharothrix ecbatanensis</name>
    <dbReference type="NCBI Taxonomy" id="1105145"/>
    <lineage>
        <taxon>Bacteria</taxon>
        <taxon>Bacillati</taxon>
        <taxon>Actinomycetota</taxon>
        <taxon>Actinomycetes</taxon>
        <taxon>Pseudonocardiales</taxon>
        <taxon>Pseudonocardiaceae</taxon>
        <taxon>Saccharothrix</taxon>
    </lineage>
</organism>
<dbReference type="Proteomes" id="UP000552097">
    <property type="component" value="Unassembled WGS sequence"/>
</dbReference>
<comment type="caution">
    <text evidence="3">The sequence shown here is derived from an EMBL/GenBank/DDBJ whole genome shotgun (WGS) entry which is preliminary data.</text>
</comment>
<feature type="chain" id="PRO_5030677493" description="DUF4082 domain-containing protein" evidence="1">
    <location>
        <begin position="25"/>
        <end position="290"/>
    </location>
</feature>
<dbReference type="Pfam" id="PF13313">
    <property type="entry name" value="DUF4082"/>
    <property type="match status" value="1"/>
</dbReference>
<dbReference type="SUPFAM" id="SSF81296">
    <property type="entry name" value="E set domains"/>
    <property type="match status" value="1"/>
</dbReference>